<accession>A0ABR7KVL2</accession>
<name>A0ABR7KVL2_9SPHI</name>
<keyword evidence="2" id="KW-1003">Cell membrane</keyword>
<keyword evidence="10" id="KW-1185">Reference proteome</keyword>
<evidence type="ECO:0000313" key="9">
    <source>
        <dbReference type="EMBL" id="MBC6112066.1"/>
    </source>
</evidence>
<proteinExistence type="predicted"/>
<feature type="coiled-coil region" evidence="6">
    <location>
        <begin position="258"/>
        <end position="285"/>
    </location>
</feature>
<comment type="caution">
    <text evidence="9">The sequence shown here is derived from an EMBL/GenBank/DDBJ whole genome shotgun (WGS) entry which is preliminary data.</text>
</comment>
<evidence type="ECO:0000256" key="5">
    <source>
        <dbReference type="ARBA" id="ARBA00023136"/>
    </source>
</evidence>
<evidence type="ECO:0000256" key="3">
    <source>
        <dbReference type="ARBA" id="ARBA00022692"/>
    </source>
</evidence>
<feature type="domain" description="Polysaccharide chain length determinant N-terminal" evidence="8">
    <location>
        <begin position="22"/>
        <end position="113"/>
    </location>
</feature>
<dbReference type="Proteomes" id="UP000652755">
    <property type="component" value="Unassembled WGS sequence"/>
</dbReference>
<keyword evidence="6" id="KW-0175">Coiled coil</keyword>
<dbReference type="PANTHER" id="PTHR32309:SF13">
    <property type="entry name" value="FERRIC ENTEROBACTIN TRANSPORT PROTEIN FEPE"/>
    <property type="match status" value="1"/>
</dbReference>
<protein>
    <recommendedName>
        <fullName evidence="8">Polysaccharide chain length determinant N-terminal domain-containing protein</fullName>
    </recommendedName>
</protein>
<reference evidence="9 10" key="1">
    <citation type="submission" date="2020-08" db="EMBL/GenBank/DDBJ databases">
        <authorList>
            <person name="Sun Q."/>
            <person name="Inoue M."/>
        </authorList>
    </citation>
    <scope>NUCLEOTIDE SEQUENCE [LARGE SCALE GENOMIC DNA]</scope>
    <source>
        <strain evidence="9 10">CCM 8938</strain>
    </source>
</reference>
<evidence type="ECO:0000256" key="7">
    <source>
        <dbReference type="SAM" id="Phobius"/>
    </source>
</evidence>
<dbReference type="PANTHER" id="PTHR32309">
    <property type="entry name" value="TYROSINE-PROTEIN KINASE"/>
    <property type="match status" value="1"/>
</dbReference>
<dbReference type="Pfam" id="PF02706">
    <property type="entry name" value="Wzz"/>
    <property type="match status" value="1"/>
</dbReference>
<dbReference type="InterPro" id="IPR050445">
    <property type="entry name" value="Bact_polysacc_biosynth/exp"/>
</dbReference>
<comment type="subcellular location">
    <subcellularLocation>
        <location evidence="1">Cell membrane</location>
        <topology evidence="1">Multi-pass membrane protein</topology>
    </subcellularLocation>
</comment>
<keyword evidence="4 7" id="KW-1133">Transmembrane helix</keyword>
<dbReference type="InterPro" id="IPR003856">
    <property type="entry name" value="LPS_length_determ_N"/>
</dbReference>
<evidence type="ECO:0000256" key="1">
    <source>
        <dbReference type="ARBA" id="ARBA00004651"/>
    </source>
</evidence>
<sequence>MNTIQGQITTFTIPEKNKQESDVTGVIKIYIYHWPLFLLAVLIFMPLAYFYASKMLPIYEIKASIIIKDGKKTQEPNSSALHEIDLINSSKIIENEIEILKSRKLITQVVKDLNLWVNYQKKDGLKKIDLYDKSPVKLLLVKQDEELDNQKLNIIIKSKDKFDLLMPSGQYKTFSFNKIYKNSFGSWKLVTTENLDKFYGQSLQIGLAGYENLALGYQKLIDASLSNKLSTAVVLTITDQVPQRGKDILNSLIVNYNLETSKDKNKNVENTISFLDQKIASLSGELGRTEKNIEGFKSSRGLTEISLQSKVSLENLQANDAKLNDANVQLDVIKGIDNYVNSASNAEKVPSANGINEPALSNSIDKLSKLQLQYEELAATTPETSPDFEPINRQIKSTKSTIKEIVSNIKQSVTGTRNKLQAYNSRFESSIKNLPAQERLYRPLINWTNMLN</sequence>
<keyword evidence="5 7" id="KW-0472">Membrane</keyword>
<gene>
    <name evidence="9" type="ORF">H7U22_16710</name>
</gene>
<evidence type="ECO:0000256" key="6">
    <source>
        <dbReference type="SAM" id="Coils"/>
    </source>
</evidence>
<dbReference type="EMBL" id="JACRYL010000016">
    <property type="protein sequence ID" value="MBC6112066.1"/>
    <property type="molecule type" value="Genomic_DNA"/>
</dbReference>
<organism evidence="9 10">
    <name type="scientific">Pedobacter fastidiosus</name>
    <dbReference type="NCBI Taxonomy" id="2765361"/>
    <lineage>
        <taxon>Bacteria</taxon>
        <taxon>Pseudomonadati</taxon>
        <taxon>Bacteroidota</taxon>
        <taxon>Sphingobacteriia</taxon>
        <taxon>Sphingobacteriales</taxon>
        <taxon>Sphingobacteriaceae</taxon>
        <taxon>Pedobacter</taxon>
    </lineage>
</organism>
<dbReference type="RefSeq" id="WP_187072494.1">
    <property type="nucleotide sequence ID" value="NZ_JACRYL010000016.1"/>
</dbReference>
<keyword evidence="3 7" id="KW-0812">Transmembrane</keyword>
<evidence type="ECO:0000259" key="8">
    <source>
        <dbReference type="Pfam" id="PF02706"/>
    </source>
</evidence>
<evidence type="ECO:0000256" key="4">
    <source>
        <dbReference type="ARBA" id="ARBA00022989"/>
    </source>
</evidence>
<evidence type="ECO:0000313" key="10">
    <source>
        <dbReference type="Proteomes" id="UP000652755"/>
    </source>
</evidence>
<evidence type="ECO:0000256" key="2">
    <source>
        <dbReference type="ARBA" id="ARBA00022475"/>
    </source>
</evidence>
<feature type="transmembrane region" description="Helical" evidence="7">
    <location>
        <begin position="31"/>
        <end position="52"/>
    </location>
</feature>